<sequence length="229" mass="23811">MSAPAAVSAPSTPLAPWTRFAMPAFLLVGALNLLFEAAGPHLGYALTKPLLMLLLLAAAAAAGTRRRSIPVPGLLVGALVGSFVGDTMLLFSGTLFLVGMAGFACAHVCYIRLFLGRARLHPRRLRGALATYGVIWVVLISSLWSGLDSSMRIPVACYSLLLAGMATTSYGASRRTGLGGALFLLSDSMIAAHLAHWSTPTGTGFAVMATYLVGQYLLTTGVLALASEG</sequence>
<dbReference type="GO" id="GO:0016020">
    <property type="term" value="C:membrane"/>
    <property type="evidence" value="ECO:0007669"/>
    <property type="project" value="UniProtKB-SubCell"/>
</dbReference>
<dbReference type="Proteomes" id="UP000675781">
    <property type="component" value="Unassembled WGS sequence"/>
</dbReference>
<feature type="transmembrane region" description="Helical" evidence="6">
    <location>
        <begin position="204"/>
        <end position="226"/>
    </location>
</feature>
<evidence type="ECO:0000256" key="6">
    <source>
        <dbReference type="SAM" id="Phobius"/>
    </source>
</evidence>
<evidence type="ECO:0000256" key="1">
    <source>
        <dbReference type="ARBA" id="ARBA00004141"/>
    </source>
</evidence>
<evidence type="ECO:0000256" key="3">
    <source>
        <dbReference type="ARBA" id="ARBA00022692"/>
    </source>
</evidence>
<evidence type="ECO:0000313" key="8">
    <source>
        <dbReference type="Proteomes" id="UP000675781"/>
    </source>
</evidence>
<evidence type="ECO:0000256" key="5">
    <source>
        <dbReference type="ARBA" id="ARBA00023136"/>
    </source>
</evidence>
<evidence type="ECO:0000313" key="7">
    <source>
        <dbReference type="EMBL" id="MBR7837012.1"/>
    </source>
</evidence>
<keyword evidence="3 6" id="KW-0812">Transmembrane</keyword>
<dbReference type="RefSeq" id="WP_212531480.1">
    <property type="nucleotide sequence ID" value="NZ_JAGSOG010000175.1"/>
</dbReference>
<feature type="transmembrane region" description="Helical" evidence="6">
    <location>
        <begin position="20"/>
        <end position="38"/>
    </location>
</feature>
<name>A0A941IT01_9ACTN</name>
<comment type="caution">
    <text evidence="7">The sequence shown here is derived from an EMBL/GenBank/DDBJ whole genome shotgun (WGS) entry which is preliminary data.</text>
</comment>
<feature type="transmembrane region" description="Helical" evidence="6">
    <location>
        <begin position="178"/>
        <end position="198"/>
    </location>
</feature>
<feature type="transmembrane region" description="Helical" evidence="6">
    <location>
        <begin position="50"/>
        <end position="69"/>
    </location>
</feature>
<evidence type="ECO:0000256" key="4">
    <source>
        <dbReference type="ARBA" id="ARBA00022989"/>
    </source>
</evidence>
<dbReference type="GO" id="GO:0016787">
    <property type="term" value="F:hydrolase activity"/>
    <property type="evidence" value="ECO:0007669"/>
    <property type="project" value="TreeGrafter"/>
</dbReference>
<reference evidence="7" key="1">
    <citation type="submission" date="2021-04" db="EMBL/GenBank/DDBJ databases">
        <title>Genome based classification of Actinospica acidithermotolerans sp. nov., an actinobacterium isolated from an Indonesian hot spring.</title>
        <authorList>
            <person name="Kusuma A.B."/>
            <person name="Putra K.E."/>
            <person name="Nafisah S."/>
            <person name="Loh J."/>
            <person name="Nouioui I."/>
            <person name="Goodfellow M."/>
        </authorList>
    </citation>
    <scope>NUCLEOTIDE SEQUENCE</scope>
    <source>
        <strain evidence="7">CSCA 57</strain>
    </source>
</reference>
<proteinExistence type="inferred from homology"/>
<dbReference type="EMBL" id="JAGSOG010000175">
    <property type="protein sequence ID" value="MBR7837012.1"/>
    <property type="molecule type" value="Genomic_DNA"/>
</dbReference>
<comment type="similarity">
    <text evidence="2">Belongs to the TMEM86 family.</text>
</comment>
<comment type="subcellular location">
    <subcellularLocation>
        <location evidence="1">Membrane</location>
        <topology evidence="1">Multi-pass membrane protein</topology>
    </subcellularLocation>
</comment>
<feature type="transmembrane region" description="Helical" evidence="6">
    <location>
        <begin position="127"/>
        <end position="147"/>
    </location>
</feature>
<dbReference type="AlphaFoldDB" id="A0A941IT01"/>
<accession>A0A941IT01</accession>
<organism evidence="7 8">
    <name type="scientific">Actinospica durhamensis</name>
    <dbReference type="NCBI Taxonomy" id="1508375"/>
    <lineage>
        <taxon>Bacteria</taxon>
        <taxon>Bacillati</taxon>
        <taxon>Actinomycetota</taxon>
        <taxon>Actinomycetes</taxon>
        <taxon>Catenulisporales</taxon>
        <taxon>Actinospicaceae</taxon>
        <taxon>Actinospica</taxon>
    </lineage>
</organism>
<dbReference type="PANTHER" id="PTHR31885:SF6">
    <property type="entry name" value="GH04784P"/>
    <property type="match status" value="1"/>
</dbReference>
<evidence type="ECO:0000256" key="2">
    <source>
        <dbReference type="ARBA" id="ARBA00007375"/>
    </source>
</evidence>
<protein>
    <submittedName>
        <fullName evidence="7">Lysoplasmalogenase</fullName>
    </submittedName>
</protein>
<gene>
    <name evidence="7" type="ORF">KDL01_27295</name>
</gene>
<feature type="transmembrane region" description="Helical" evidence="6">
    <location>
        <begin position="153"/>
        <end position="171"/>
    </location>
</feature>
<keyword evidence="8" id="KW-1185">Reference proteome</keyword>
<keyword evidence="4 6" id="KW-1133">Transmembrane helix</keyword>
<keyword evidence="5 6" id="KW-0472">Membrane</keyword>
<dbReference type="PANTHER" id="PTHR31885">
    <property type="entry name" value="GH04784P"/>
    <property type="match status" value="1"/>
</dbReference>
<feature type="transmembrane region" description="Helical" evidence="6">
    <location>
        <begin position="89"/>
        <end position="115"/>
    </location>
</feature>
<dbReference type="InterPro" id="IPR012506">
    <property type="entry name" value="TMEM86B-like"/>
</dbReference>
<dbReference type="Pfam" id="PF07947">
    <property type="entry name" value="YhhN"/>
    <property type="match status" value="1"/>
</dbReference>